<feature type="transmembrane region" description="Helical" evidence="6">
    <location>
        <begin position="74"/>
        <end position="95"/>
    </location>
</feature>
<reference evidence="9" key="1">
    <citation type="submission" date="2010-06" db="EMBL/GenBank/DDBJ databases">
        <authorList>
            <person name="Jiang H."/>
            <person name="Abraham K."/>
            <person name="Ali S."/>
            <person name="Alsbrooks S.L."/>
            <person name="Anim B.N."/>
            <person name="Anosike U.S."/>
            <person name="Attaway T."/>
            <person name="Bandaranaike D.P."/>
            <person name="Battles P.K."/>
            <person name="Bell S.N."/>
            <person name="Bell A.V."/>
            <person name="Beltran B."/>
            <person name="Bickham C."/>
            <person name="Bustamante Y."/>
            <person name="Caleb T."/>
            <person name="Canada A."/>
            <person name="Cardenas V."/>
            <person name="Carter K."/>
            <person name="Chacko J."/>
            <person name="Chandrabose M.N."/>
            <person name="Chavez D."/>
            <person name="Chavez A."/>
            <person name="Chen L."/>
            <person name="Chu H.-S."/>
            <person name="Claassen K.J."/>
            <person name="Cockrell R."/>
            <person name="Collins M."/>
            <person name="Cooper J.A."/>
            <person name="Cree A."/>
            <person name="Curry S.M."/>
            <person name="Da Y."/>
            <person name="Dao M.D."/>
            <person name="Das B."/>
            <person name="Davila M.-L."/>
            <person name="Davy-Carroll L."/>
            <person name="Denson S."/>
            <person name="Dinh H."/>
            <person name="Ebong V.E."/>
            <person name="Edwards J.R."/>
            <person name="Egan A."/>
            <person name="El-Daye J."/>
            <person name="Escobedo L."/>
            <person name="Fernandez S."/>
            <person name="Fernando P.R."/>
            <person name="Flagg N."/>
            <person name="Forbes L.D."/>
            <person name="Fowler R.G."/>
            <person name="Fu Q."/>
            <person name="Gabisi R.A."/>
            <person name="Ganer J."/>
            <person name="Garbino Pronczuk A."/>
            <person name="Garcia R.M."/>
            <person name="Garner T."/>
            <person name="Garrett T.E."/>
            <person name="Gonzalez D.A."/>
            <person name="Hamid H."/>
            <person name="Hawkins E.S."/>
            <person name="Hirani K."/>
            <person name="Hogues M.E."/>
            <person name="Hollins B."/>
            <person name="Hsiao C.-H."/>
            <person name="Jabil R."/>
            <person name="James M.L."/>
            <person name="Jhangiani S.N."/>
            <person name="Johnson B."/>
            <person name="Johnson Q."/>
            <person name="Joshi V."/>
            <person name="Kalu J.B."/>
            <person name="Kam C."/>
            <person name="Kashfia A."/>
            <person name="Keebler J."/>
            <person name="Kisamo H."/>
            <person name="Kovar C.L."/>
            <person name="Lago L.A."/>
            <person name="Lai C.-Y."/>
            <person name="Laidlaw J."/>
            <person name="Lara F."/>
            <person name="Le T.-K."/>
            <person name="Lee S.L."/>
            <person name="Legall F.H."/>
            <person name="Lemon S.J."/>
            <person name="Lewis L.R."/>
            <person name="Li B."/>
            <person name="Liu Y."/>
            <person name="Liu Y.-S."/>
            <person name="Lopez J."/>
            <person name="Lozado R.J."/>
            <person name="Lu J."/>
            <person name="Madu R.C."/>
            <person name="Maheshwari M."/>
            <person name="Maheshwari R."/>
            <person name="Malloy K."/>
            <person name="Martinez E."/>
            <person name="Mathew T."/>
            <person name="Mercado I.C."/>
            <person name="Mercado C."/>
            <person name="Meyer B."/>
            <person name="Montgomery K."/>
            <person name="Morgan M.B."/>
            <person name="Munidasa M."/>
            <person name="Nazareth L.V."/>
            <person name="Nelson J."/>
            <person name="Ng B.M."/>
            <person name="Nguyen N.B."/>
            <person name="Nguyen P.Q."/>
            <person name="Nguyen T."/>
            <person name="Obregon M."/>
            <person name="Okwuonu G.O."/>
            <person name="Onwere C.G."/>
            <person name="Orozco G."/>
            <person name="Parra A."/>
            <person name="Patel S."/>
            <person name="Patil S."/>
            <person name="Perez A."/>
            <person name="Perez Y."/>
            <person name="Pham C."/>
            <person name="Primus E.L."/>
            <person name="Pu L.-L."/>
            <person name="Puazo M."/>
            <person name="Qin X."/>
            <person name="Quiroz J.B."/>
            <person name="Reese J."/>
            <person name="Richards S."/>
            <person name="Rives C.M."/>
            <person name="Robberts R."/>
            <person name="Ruiz S.J."/>
            <person name="Ruiz M.J."/>
            <person name="Santibanez J."/>
            <person name="Schneider B.W."/>
            <person name="Sisson I."/>
            <person name="Smith M."/>
            <person name="Sodergren E."/>
            <person name="Song X.-Z."/>
            <person name="Song B.B."/>
            <person name="Summersgill H."/>
            <person name="Thelus R."/>
            <person name="Thornton R.D."/>
            <person name="Trejos Z.Y."/>
            <person name="Usmani K."/>
            <person name="Vattathil S."/>
            <person name="Villasana D."/>
            <person name="Walker D.L."/>
            <person name="Wang S."/>
            <person name="Wang K."/>
            <person name="White C.S."/>
            <person name="Williams A.C."/>
            <person name="Williamson J."/>
            <person name="Wilson K."/>
            <person name="Woghiren I.O."/>
            <person name="Woodworth J.R."/>
            <person name="Worley K.C."/>
            <person name="Wright R.A."/>
            <person name="Wu W."/>
            <person name="Young L."/>
            <person name="Zhang L."/>
            <person name="Zhang J."/>
            <person name="Zhu Y."/>
            <person name="Muzny D.M."/>
            <person name="Weinstock G."/>
            <person name="Gibbs R.A."/>
        </authorList>
    </citation>
    <scope>NUCLEOTIDE SEQUENCE [LARGE SCALE GENOMIC DNA]</scope>
    <source>
        <strain evidence="9">LSR1</strain>
    </source>
</reference>
<dbReference type="Pfam" id="PF13873">
    <property type="entry name" value="Myb_DNA-bind_5"/>
    <property type="match status" value="1"/>
</dbReference>
<keyword evidence="3" id="KW-0805">Transcription regulation</keyword>
<keyword evidence="4" id="KW-0804">Transcription</keyword>
<evidence type="ECO:0000256" key="1">
    <source>
        <dbReference type="ARBA" id="ARBA00011764"/>
    </source>
</evidence>
<evidence type="ECO:0000256" key="4">
    <source>
        <dbReference type="ARBA" id="ARBA00023163"/>
    </source>
</evidence>
<protein>
    <recommendedName>
        <fullName evidence="2">Regulatory protein zeste</fullName>
    </recommendedName>
</protein>
<dbReference type="Proteomes" id="UP000007819">
    <property type="component" value="Chromosome X"/>
</dbReference>
<dbReference type="PANTHER" id="PTHR23098">
    <property type="entry name" value="AGAP001331-PA-RELATED"/>
    <property type="match status" value="1"/>
</dbReference>
<feature type="domain" description="Myb/SANT-like DNA-binding" evidence="7">
    <location>
        <begin position="8"/>
        <end position="67"/>
    </location>
</feature>
<evidence type="ECO:0000256" key="2">
    <source>
        <dbReference type="ARBA" id="ARBA00016807"/>
    </source>
</evidence>
<comment type="subunit">
    <text evidence="1">Self-associates forming complexes of several hundred monomers.</text>
</comment>
<proteinExistence type="predicted"/>
<comment type="function">
    <text evidence="5">Involved in transvection phenomena (= synapsis-dependent gene expression), where the synaptic pairing of chromosomes carrying genes with which zeste interacts influences the expression of these genes. Zeste binds to DNA and stimulates transcription from a nearby promoter.</text>
</comment>
<dbReference type="KEGG" id="api:107884896"/>
<accession>A0A8R2JKU2</accession>
<dbReference type="GeneID" id="107884896"/>
<evidence type="ECO:0000313" key="9">
    <source>
        <dbReference type="Proteomes" id="UP000007819"/>
    </source>
</evidence>
<evidence type="ECO:0000259" key="7">
    <source>
        <dbReference type="Pfam" id="PF13873"/>
    </source>
</evidence>
<evidence type="ECO:0000313" key="8">
    <source>
        <dbReference type="EnsemblMetazoa" id="XP_029340911.1"/>
    </source>
</evidence>
<dbReference type="OrthoDB" id="7543230at2759"/>
<evidence type="ECO:0000256" key="6">
    <source>
        <dbReference type="SAM" id="Phobius"/>
    </source>
</evidence>
<reference evidence="8" key="2">
    <citation type="submission" date="2022-06" db="UniProtKB">
        <authorList>
            <consortium name="EnsemblMetazoa"/>
        </authorList>
    </citation>
    <scope>IDENTIFICATION</scope>
</reference>
<keyword evidence="6" id="KW-0472">Membrane</keyword>
<sequence>MEDSKKIYCSKTQKEMLIQLLTKDPQLISGKFTSTFTFKDARNRWIEIADTLNAIPGCVKDWSQWKRVRNNLNYFYINLTIGNNLYPLFLLLFYLKTWQDSRTKVRSKKAMVNRHVSSTGGGPQISQTLTPIENQILDLVNPITIDGDETISMPVTNFEFGDISKLPIQIECVSPDEGISMYTLPTGCICRGK</sequence>
<dbReference type="AlphaFoldDB" id="A0A8R2JKU2"/>
<dbReference type="InterPro" id="IPR028002">
    <property type="entry name" value="Myb_DNA-bind_5"/>
</dbReference>
<evidence type="ECO:0000256" key="5">
    <source>
        <dbReference type="ARBA" id="ARBA00025466"/>
    </source>
</evidence>
<dbReference type="EnsemblMetazoa" id="XM_029485051.1">
    <property type="protein sequence ID" value="XP_029340911.1"/>
    <property type="gene ID" value="LOC107884896"/>
</dbReference>
<dbReference type="PANTHER" id="PTHR23098:SF16">
    <property type="entry name" value="REGULATORY PROTEIN ZESTE"/>
    <property type="match status" value="1"/>
</dbReference>
<keyword evidence="6" id="KW-0812">Transmembrane</keyword>
<dbReference type="RefSeq" id="XP_029340911.1">
    <property type="nucleotide sequence ID" value="XM_029485051.1"/>
</dbReference>
<name>A0A8R2JKU2_ACYPI</name>
<keyword evidence="6" id="KW-1133">Transmembrane helix</keyword>
<keyword evidence="9" id="KW-1185">Reference proteome</keyword>
<dbReference type="GO" id="GO:0005634">
    <property type="term" value="C:nucleus"/>
    <property type="evidence" value="ECO:0007669"/>
    <property type="project" value="TreeGrafter"/>
</dbReference>
<organism evidence="8 9">
    <name type="scientific">Acyrthosiphon pisum</name>
    <name type="common">Pea aphid</name>
    <dbReference type="NCBI Taxonomy" id="7029"/>
    <lineage>
        <taxon>Eukaryota</taxon>
        <taxon>Metazoa</taxon>
        <taxon>Ecdysozoa</taxon>
        <taxon>Arthropoda</taxon>
        <taxon>Hexapoda</taxon>
        <taxon>Insecta</taxon>
        <taxon>Pterygota</taxon>
        <taxon>Neoptera</taxon>
        <taxon>Paraneoptera</taxon>
        <taxon>Hemiptera</taxon>
        <taxon>Sternorrhyncha</taxon>
        <taxon>Aphidomorpha</taxon>
        <taxon>Aphidoidea</taxon>
        <taxon>Aphididae</taxon>
        <taxon>Macrosiphini</taxon>
        <taxon>Acyrthosiphon</taxon>
    </lineage>
</organism>
<evidence type="ECO:0000256" key="3">
    <source>
        <dbReference type="ARBA" id="ARBA00023015"/>
    </source>
</evidence>